<comment type="caution">
    <text evidence="1">The sequence shown here is derived from an EMBL/GenBank/DDBJ whole genome shotgun (WGS) entry which is preliminary data.</text>
</comment>
<dbReference type="EMBL" id="JACAGK010000011">
    <property type="protein sequence ID" value="MDM1047742.1"/>
    <property type="molecule type" value="Genomic_DNA"/>
</dbReference>
<name>A0ABT7NKJ0_9SPHI</name>
<proteinExistence type="predicted"/>
<dbReference type="SUPFAM" id="SSF48208">
    <property type="entry name" value="Six-hairpin glycosidases"/>
    <property type="match status" value="1"/>
</dbReference>
<evidence type="ECO:0000313" key="1">
    <source>
        <dbReference type="EMBL" id="MDM1047742.1"/>
    </source>
</evidence>
<dbReference type="RefSeq" id="WP_286650766.1">
    <property type="nucleotide sequence ID" value="NZ_JACAGK010000011.1"/>
</dbReference>
<evidence type="ECO:0008006" key="3">
    <source>
        <dbReference type="Google" id="ProtNLM"/>
    </source>
</evidence>
<reference evidence="1" key="1">
    <citation type="submission" date="2020-06" db="EMBL/GenBank/DDBJ databases">
        <authorList>
            <person name="Dong N."/>
        </authorList>
    </citation>
    <scope>NUCLEOTIDE SEQUENCE</scope>
    <source>
        <strain evidence="1">R1692</strain>
    </source>
</reference>
<keyword evidence="2" id="KW-1185">Reference proteome</keyword>
<evidence type="ECO:0000313" key="2">
    <source>
        <dbReference type="Proteomes" id="UP001170954"/>
    </source>
</evidence>
<dbReference type="Proteomes" id="UP001170954">
    <property type="component" value="Unassembled WGS sequence"/>
</dbReference>
<organism evidence="1 2">
    <name type="scientific">Sphingobacterium hotanense</name>
    <dbReference type="NCBI Taxonomy" id="649196"/>
    <lineage>
        <taxon>Bacteria</taxon>
        <taxon>Pseudomonadati</taxon>
        <taxon>Bacteroidota</taxon>
        <taxon>Sphingobacteriia</taxon>
        <taxon>Sphingobacteriales</taxon>
        <taxon>Sphingobacteriaceae</taxon>
        <taxon>Sphingobacterium</taxon>
    </lineage>
</organism>
<protein>
    <recommendedName>
        <fullName evidence="3">Glycosyltransferase</fullName>
    </recommendedName>
</protein>
<gene>
    <name evidence="1" type="ORF">HX018_05770</name>
</gene>
<accession>A0ABT7NKJ0</accession>
<sequence>MNKEEINKEVERFFEAVPRLDLRYIEKISSPTGIYQHALYNIPDYRHGYCLDDNCRAMLLFILADQYGHPTLEHPLFRAYLSFIAYCQQDDGRFRNFMSYDLRFLEDVGSDDSIGRCIWSLGVLLANERFSAYHPLAFDLFSRSIPHFSGFRSVRAVAYLILGLVDALAYKPNDGQYLEKLQDLSTFLVNEYQACATDNWHWYEEIISYDNAVVPLSLIRASRLLGKKDWEEIGLESFNFLDKILFRKNHLSIVGNEGWYRRGEKPSIFGQQPIEVPSIMLLYQEVYTLDGKEVWLDKAKMAFLWYLGKNDMGRSLYNPVEGSCYDGLESYGVNQNQGAESNLAFWLAYLLVRR</sequence>
<dbReference type="InterPro" id="IPR008928">
    <property type="entry name" value="6-hairpin_glycosidase_sf"/>
</dbReference>
<reference evidence="1" key="2">
    <citation type="journal article" date="2022" name="Sci. Total Environ.">
        <title>Prevalence, transmission, and molecular epidemiology of tet(X)-positive bacteria among humans, animals, and environmental niches in China: An epidemiological, and genomic-based study.</title>
        <authorList>
            <person name="Dong N."/>
            <person name="Zeng Y."/>
            <person name="Cai C."/>
            <person name="Sun C."/>
            <person name="Lu J."/>
            <person name="Liu C."/>
            <person name="Zhou H."/>
            <person name="Sun Q."/>
            <person name="Shu L."/>
            <person name="Wang H."/>
            <person name="Wang Y."/>
            <person name="Wang S."/>
            <person name="Wu C."/>
            <person name="Chan E.W."/>
            <person name="Chen G."/>
            <person name="Shen Z."/>
            <person name="Chen S."/>
            <person name="Zhang R."/>
        </authorList>
    </citation>
    <scope>NUCLEOTIDE SEQUENCE</scope>
    <source>
        <strain evidence="1">R1692</strain>
    </source>
</reference>